<name>A0A1M4MXE4_9RHOB</name>
<gene>
    <name evidence="1" type="ORF">KARMA_1429</name>
</gene>
<keyword evidence="2" id="KW-1185">Reference proteome</keyword>
<organism evidence="1 2">
    <name type="scientific">Donghicola eburneus</name>
    <dbReference type="NCBI Taxonomy" id="393278"/>
    <lineage>
        <taxon>Bacteria</taxon>
        <taxon>Pseudomonadati</taxon>
        <taxon>Pseudomonadota</taxon>
        <taxon>Alphaproteobacteria</taxon>
        <taxon>Rhodobacterales</taxon>
        <taxon>Roseobacteraceae</taxon>
        <taxon>Donghicola</taxon>
    </lineage>
</organism>
<sequence length="228" mass="25860">MPRAIHPPLQPQNLLRSLRAQVPRKAFRDFRNRVSFGAAAPLSDECIYIDPRAVTHRYVPNPKQGAPKFRRKDSGRIATGDWDQSVAPLPYNIKEEAIEQHFLDGVPWEQTALFAKLSRDIAEKGMADDCHTVEELRARYDRMDRLYDEASRTGKLLPKNALPDYFRREHGGIFVHIDRNGRAIRSGGGMHRFAVARLLGLTEVPDQVGVVHFDAVQNGLLAAFRRAQ</sequence>
<accession>A0A1M4MXE4</accession>
<evidence type="ECO:0000313" key="1">
    <source>
        <dbReference type="EMBL" id="SCM67233.1"/>
    </source>
</evidence>
<protein>
    <submittedName>
        <fullName evidence="1">Uncharacterized protein</fullName>
    </submittedName>
</protein>
<proteinExistence type="predicted"/>
<dbReference type="AlphaFoldDB" id="A0A1M4MXE4"/>
<evidence type="ECO:0000313" key="2">
    <source>
        <dbReference type="Proteomes" id="UP000184085"/>
    </source>
</evidence>
<dbReference type="RefSeq" id="WP_072705877.1">
    <property type="nucleotide sequence ID" value="NZ_FMJB01000044.1"/>
</dbReference>
<dbReference type="Proteomes" id="UP000184085">
    <property type="component" value="Unassembled WGS sequence"/>
</dbReference>
<reference evidence="2" key="1">
    <citation type="submission" date="2016-09" db="EMBL/GenBank/DDBJ databases">
        <authorList>
            <person name="Wibberg D."/>
        </authorList>
    </citation>
    <scope>NUCLEOTIDE SEQUENCE [LARGE SCALE GENOMIC DNA]</scope>
</reference>
<dbReference type="EMBL" id="FMJB01000044">
    <property type="protein sequence ID" value="SCM67233.1"/>
    <property type="molecule type" value="Genomic_DNA"/>
</dbReference>